<dbReference type="Proteomes" id="UP000199167">
    <property type="component" value="Unassembled WGS sequence"/>
</dbReference>
<reference evidence="2 3" key="1">
    <citation type="submission" date="2016-10" db="EMBL/GenBank/DDBJ databases">
        <authorList>
            <person name="de Groot N.N."/>
        </authorList>
    </citation>
    <scope>NUCLEOTIDE SEQUENCE [LARGE SCALE GENOMIC DNA]</scope>
    <source>
        <strain evidence="2 3">DSM 17925</strain>
    </source>
</reference>
<keyword evidence="1" id="KW-0732">Signal</keyword>
<name>A0A1I0NBH6_9RHOB</name>
<dbReference type="STRING" id="364200.SAMN04488515_0514"/>
<evidence type="ECO:0000256" key="1">
    <source>
        <dbReference type="SAM" id="SignalP"/>
    </source>
</evidence>
<evidence type="ECO:0008006" key="4">
    <source>
        <dbReference type="Google" id="ProtNLM"/>
    </source>
</evidence>
<accession>A0A1I0NBH6</accession>
<gene>
    <name evidence="2" type="ORF">SAMN04488515_0514</name>
</gene>
<keyword evidence="3" id="KW-1185">Reference proteome</keyword>
<sequence>MNRLRKTVIGLILSVGVTGCATSEPANAALAPIFEAIITESEQAGPDNFYDFFTLNGARSDGDTLIIDVALGSEGQLAYDADAAKLEQDFIGTFSPAAPCDDPFAGPILTNGGTIRYEVVSITGRPLFSFEISNCRE</sequence>
<proteinExistence type="predicted"/>
<protein>
    <recommendedName>
        <fullName evidence="4">Lipoprotein</fullName>
    </recommendedName>
</protein>
<dbReference type="AlphaFoldDB" id="A0A1I0NBH6"/>
<dbReference type="RefSeq" id="WP_131801559.1">
    <property type="nucleotide sequence ID" value="NZ_FOIZ01000001.1"/>
</dbReference>
<evidence type="ECO:0000313" key="3">
    <source>
        <dbReference type="Proteomes" id="UP000199167"/>
    </source>
</evidence>
<organism evidence="2 3">
    <name type="scientific">Cognatiyoonia koreensis</name>
    <dbReference type="NCBI Taxonomy" id="364200"/>
    <lineage>
        <taxon>Bacteria</taxon>
        <taxon>Pseudomonadati</taxon>
        <taxon>Pseudomonadota</taxon>
        <taxon>Alphaproteobacteria</taxon>
        <taxon>Rhodobacterales</taxon>
        <taxon>Paracoccaceae</taxon>
        <taxon>Cognatiyoonia</taxon>
    </lineage>
</organism>
<dbReference type="EMBL" id="FOIZ01000001">
    <property type="protein sequence ID" value="SEV98406.1"/>
    <property type="molecule type" value="Genomic_DNA"/>
</dbReference>
<dbReference type="PROSITE" id="PS51257">
    <property type="entry name" value="PROKAR_LIPOPROTEIN"/>
    <property type="match status" value="1"/>
</dbReference>
<evidence type="ECO:0000313" key="2">
    <source>
        <dbReference type="EMBL" id="SEV98406.1"/>
    </source>
</evidence>
<feature type="chain" id="PRO_5011475067" description="Lipoprotein" evidence="1">
    <location>
        <begin position="29"/>
        <end position="137"/>
    </location>
</feature>
<feature type="signal peptide" evidence="1">
    <location>
        <begin position="1"/>
        <end position="28"/>
    </location>
</feature>